<evidence type="ECO:0000256" key="2">
    <source>
        <dbReference type="ARBA" id="ARBA00022692"/>
    </source>
</evidence>
<keyword evidence="3" id="KW-0677">Repeat</keyword>
<dbReference type="PANTHER" id="PTHR12546">
    <property type="entry name" value="FER-1-LIKE"/>
    <property type="match status" value="1"/>
</dbReference>
<evidence type="ECO:0000259" key="8">
    <source>
        <dbReference type="Pfam" id="PF00168"/>
    </source>
</evidence>
<evidence type="ECO:0000256" key="5">
    <source>
        <dbReference type="ARBA" id="ARBA00023136"/>
    </source>
</evidence>
<dbReference type="Pfam" id="PF00168">
    <property type="entry name" value="C2"/>
    <property type="match status" value="1"/>
</dbReference>
<feature type="transmembrane region" description="Helical" evidence="7">
    <location>
        <begin position="170"/>
        <end position="196"/>
    </location>
</feature>
<comment type="subcellular location">
    <subcellularLocation>
        <location evidence="1">Membrane</location>
        <topology evidence="1">Single-pass membrane protein</topology>
    </subcellularLocation>
</comment>
<dbReference type="EMBL" id="CAJHJT010000034">
    <property type="protein sequence ID" value="CAD7002900.1"/>
    <property type="molecule type" value="Genomic_DNA"/>
</dbReference>
<feature type="domain" description="Ferlin C-terminal" evidence="9">
    <location>
        <begin position="112"/>
        <end position="203"/>
    </location>
</feature>
<dbReference type="Proteomes" id="UP000606786">
    <property type="component" value="Unassembled WGS sequence"/>
</dbReference>
<evidence type="ECO:0000256" key="6">
    <source>
        <dbReference type="SAM" id="MobiDB-lite"/>
    </source>
</evidence>
<dbReference type="InterPro" id="IPR037721">
    <property type="entry name" value="Ferlin"/>
</dbReference>
<reference evidence="10" key="1">
    <citation type="submission" date="2020-11" db="EMBL/GenBank/DDBJ databases">
        <authorList>
            <person name="Whitehead M."/>
        </authorList>
    </citation>
    <scope>NUCLEOTIDE SEQUENCE</scope>
    <source>
        <strain evidence="10">EGII</strain>
    </source>
</reference>
<evidence type="ECO:0000256" key="7">
    <source>
        <dbReference type="SAM" id="Phobius"/>
    </source>
</evidence>
<dbReference type="PANTHER" id="PTHR12546:SF60">
    <property type="entry name" value="MISFIRE, ISOFORM F"/>
    <property type="match status" value="1"/>
</dbReference>
<dbReference type="InterPro" id="IPR000008">
    <property type="entry name" value="C2_dom"/>
</dbReference>
<dbReference type="InterPro" id="IPR032362">
    <property type="entry name" value="Ferlin_C"/>
</dbReference>
<proteinExistence type="predicted"/>
<keyword evidence="2 7" id="KW-0812">Transmembrane</keyword>
<evidence type="ECO:0000256" key="1">
    <source>
        <dbReference type="ARBA" id="ARBA00004167"/>
    </source>
</evidence>
<keyword evidence="4 7" id="KW-1133">Transmembrane helix</keyword>
<dbReference type="Pfam" id="PF16165">
    <property type="entry name" value="Ferlin_C"/>
    <property type="match status" value="1"/>
</dbReference>
<accession>A0A811UVB9</accession>
<dbReference type="GO" id="GO:0007009">
    <property type="term" value="P:plasma membrane organization"/>
    <property type="evidence" value="ECO:0007669"/>
    <property type="project" value="TreeGrafter"/>
</dbReference>
<evidence type="ECO:0000256" key="3">
    <source>
        <dbReference type="ARBA" id="ARBA00022737"/>
    </source>
</evidence>
<protein>
    <submittedName>
        <fullName evidence="10">(Mediterranean fruit fly) hypothetical protein</fullName>
    </submittedName>
</protein>
<evidence type="ECO:0000256" key="4">
    <source>
        <dbReference type="ARBA" id="ARBA00022989"/>
    </source>
</evidence>
<gene>
    <name evidence="10" type="ORF">CCAP1982_LOCUS11369</name>
</gene>
<sequence length="206" mass="23211">MKSGVLNEYEVKHPPVLYLQVWDNDLITKDDFLGMLELNLSNFTEPCTNRRFCTLTNDFAGIKLPEPLARLHGIAQCRRPPVNLFAKKRVRGWFPLHGQVDQMSKDKRLKEQMRMQTGKIELELEILTEAEASSNPVGTGRNPPNALANPSRPDTSFNPFTNPLKAFHKVLLPVIVKGLIILGISAIIILVIVQFFSNLPMKLLGL</sequence>
<keyword evidence="11" id="KW-1185">Reference proteome</keyword>
<evidence type="ECO:0000259" key="9">
    <source>
        <dbReference type="Pfam" id="PF16165"/>
    </source>
</evidence>
<dbReference type="SUPFAM" id="SSF49562">
    <property type="entry name" value="C2 domain (Calcium/lipid-binding domain, CaLB)"/>
    <property type="match status" value="1"/>
</dbReference>
<feature type="domain" description="C2" evidence="8">
    <location>
        <begin position="14"/>
        <end position="48"/>
    </location>
</feature>
<evidence type="ECO:0000313" key="10">
    <source>
        <dbReference type="EMBL" id="CAD7002900.1"/>
    </source>
</evidence>
<organism evidence="10 11">
    <name type="scientific">Ceratitis capitata</name>
    <name type="common">Mediterranean fruit fly</name>
    <name type="synonym">Tephritis capitata</name>
    <dbReference type="NCBI Taxonomy" id="7213"/>
    <lineage>
        <taxon>Eukaryota</taxon>
        <taxon>Metazoa</taxon>
        <taxon>Ecdysozoa</taxon>
        <taxon>Arthropoda</taxon>
        <taxon>Hexapoda</taxon>
        <taxon>Insecta</taxon>
        <taxon>Pterygota</taxon>
        <taxon>Neoptera</taxon>
        <taxon>Endopterygota</taxon>
        <taxon>Diptera</taxon>
        <taxon>Brachycera</taxon>
        <taxon>Muscomorpha</taxon>
        <taxon>Tephritoidea</taxon>
        <taxon>Tephritidae</taxon>
        <taxon>Ceratitis</taxon>
        <taxon>Ceratitis</taxon>
    </lineage>
</organism>
<keyword evidence="5 7" id="KW-0472">Membrane</keyword>
<comment type="caution">
    <text evidence="10">The sequence shown here is derived from an EMBL/GenBank/DDBJ whole genome shotgun (WGS) entry which is preliminary data.</text>
</comment>
<dbReference type="InterPro" id="IPR035892">
    <property type="entry name" value="C2_domain_sf"/>
</dbReference>
<dbReference type="AlphaFoldDB" id="A0A811UVB9"/>
<dbReference type="GO" id="GO:0016020">
    <property type="term" value="C:membrane"/>
    <property type="evidence" value="ECO:0007669"/>
    <property type="project" value="UniProtKB-SubCell"/>
</dbReference>
<dbReference type="Gene3D" id="2.60.40.150">
    <property type="entry name" value="C2 domain"/>
    <property type="match status" value="1"/>
</dbReference>
<evidence type="ECO:0000313" key="11">
    <source>
        <dbReference type="Proteomes" id="UP000606786"/>
    </source>
</evidence>
<feature type="region of interest" description="Disordered" evidence="6">
    <location>
        <begin position="133"/>
        <end position="154"/>
    </location>
</feature>
<name>A0A811UVB9_CERCA</name>
<dbReference type="OrthoDB" id="10059618at2759"/>